<dbReference type="RefSeq" id="WP_280802090.1">
    <property type="nucleotide sequence ID" value="NZ_JANQDF010000162.1"/>
</dbReference>
<dbReference type="InterPro" id="IPR012701">
    <property type="entry name" value="CP_lyase_PhnL"/>
</dbReference>
<dbReference type="InterPro" id="IPR003593">
    <property type="entry name" value="AAA+_ATPase"/>
</dbReference>
<sequence length="235" mass="26366">MSEIHHLPSQPLLKVENLCKSFTLHQQGGVSLPVLQKVSLTVNRRECVALSGPSGSGKSTLIRCIYGNYRADSGSVWVNHEKHWVDLCQLQPHELLAVRRQTIGYVSQFLRVIPRVPAVEVAAELLLDLGEERKVALTKVQELFHRLHLPERLWHLSPTTFSGGEKQRVNIARALAVNFPILLLDEPTSALDTRNRQIVMELLEERKAMGCALIGIFHDQELQSTCNRVCAVSTV</sequence>
<evidence type="ECO:0000313" key="6">
    <source>
        <dbReference type="Proteomes" id="UP001159386"/>
    </source>
</evidence>
<feature type="domain" description="ABC transporter" evidence="4">
    <location>
        <begin position="13"/>
        <end position="235"/>
    </location>
</feature>
<name>A0ABT6KHJ6_9CYAN</name>
<dbReference type="PANTHER" id="PTHR42798">
    <property type="entry name" value="LIPOPROTEIN-RELEASING SYSTEM ATP-BINDING PROTEIN LOLD"/>
    <property type="match status" value="1"/>
</dbReference>
<evidence type="ECO:0000256" key="3">
    <source>
        <dbReference type="ARBA" id="ARBA00022840"/>
    </source>
</evidence>
<gene>
    <name evidence="5" type="primary">phnL</name>
    <name evidence="5" type="ORF">NWP22_15790</name>
</gene>
<dbReference type="Proteomes" id="UP001159386">
    <property type="component" value="Unassembled WGS sequence"/>
</dbReference>
<protein>
    <submittedName>
        <fullName evidence="5">Phosphonate C-P lyase system protein PhnL</fullName>
    </submittedName>
</protein>
<dbReference type="InterPro" id="IPR003439">
    <property type="entry name" value="ABC_transporter-like_ATP-bd"/>
</dbReference>
<keyword evidence="6" id="KW-1185">Reference proteome</keyword>
<dbReference type="PROSITE" id="PS50893">
    <property type="entry name" value="ABC_TRANSPORTER_2"/>
    <property type="match status" value="1"/>
</dbReference>
<evidence type="ECO:0000256" key="1">
    <source>
        <dbReference type="ARBA" id="ARBA00005417"/>
    </source>
</evidence>
<dbReference type="InterPro" id="IPR027417">
    <property type="entry name" value="P-loop_NTPase"/>
</dbReference>
<organism evidence="5 6">
    <name type="scientific">Anabaenopsis tanganyikae CS-531</name>
    <dbReference type="NCBI Taxonomy" id="2785304"/>
    <lineage>
        <taxon>Bacteria</taxon>
        <taxon>Bacillati</taxon>
        <taxon>Cyanobacteriota</taxon>
        <taxon>Cyanophyceae</taxon>
        <taxon>Nostocales</taxon>
        <taxon>Nodulariaceae</taxon>
        <taxon>Anabaenopsis</taxon>
        <taxon>Anabaenopsis tanganyikae</taxon>
    </lineage>
</organism>
<dbReference type="GO" id="GO:0016829">
    <property type="term" value="F:lyase activity"/>
    <property type="evidence" value="ECO:0007669"/>
    <property type="project" value="UniProtKB-KW"/>
</dbReference>
<keyword evidence="5" id="KW-0456">Lyase</keyword>
<keyword evidence="3" id="KW-0067">ATP-binding</keyword>
<dbReference type="NCBIfam" id="TIGR02324">
    <property type="entry name" value="CP_lyasePhnL"/>
    <property type="match status" value="1"/>
</dbReference>
<keyword evidence="2" id="KW-0547">Nucleotide-binding</keyword>
<dbReference type="PROSITE" id="PS00211">
    <property type="entry name" value="ABC_TRANSPORTER_1"/>
    <property type="match status" value="1"/>
</dbReference>
<dbReference type="SMART" id="SM00382">
    <property type="entry name" value="AAA"/>
    <property type="match status" value="1"/>
</dbReference>
<proteinExistence type="inferred from homology"/>
<accession>A0ABT6KHJ6</accession>
<evidence type="ECO:0000313" key="5">
    <source>
        <dbReference type="EMBL" id="MDH6107305.1"/>
    </source>
</evidence>
<comment type="similarity">
    <text evidence="1">Belongs to the ABC transporter superfamily.</text>
</comment>
<dbReference type="SUPFAM" id="SSF52540">
    <property type="entry name" value="P-loop containing nucleoside triphosphate hydrolases"/>
    <property type="match status" value="1"/>
</dbReference>
<evidence type="ECO:0000259" key="4">
    <source>
        <dbReference type="PROSITE" id="PS50893"/>
    </source>
</evidence>
<dbReference type="PANTHER" id="PTHR42798:SF7">
    <property type="entry name" value="ALPHA-D-RIBOSE 1-METHYLPHOSPHONATE 5-TRIPHOSPHATE SYNTHASE SUBUNIT PHNL"/>
    <property type="match status" value="1"/>
</dbReference>
<dbReference type="Pfam" id="PF00005">
    <property type="entry name" value="ABC_tran"/>
    <property type="match status" value="1"/>
</dbReference>
<dbReference type="EMBL" id="JANQDF010000162">
    <property type="protein sequence ID" value="MDH6107305.1"/>
    <property type="molecule type" value="Genomic_DNA"/>
</dbReference>
<dbReference type="Gene3D" id="3.40.50.300">
    <property type="entry name" value="P-loop containing nucleotide triphosphate hydrolases"/>
    <property type="match status" value="1"/>
</dbReference>
<reference evidence="5 6" key="1">
    <citation type="journal article" date="2023" name="J. Phycol.">
        <title>Chrysosporum ovalisporum is synonymous with the true-branching cyanobacterium Umezakia natans (Nostocales/Aphanizomenonaceae).</title>
        <authorList>
            <person name="McGregor G.B."/>
            <person name="Sendall B.C."/>
            <person name="Niiyama Y."/>
            <person name="Tuji A."/>
            <person name="Willis A."/>
        </authorList>
    </citation>
    <scope>NUCLEOTIDE SEQUENCE [LARGE SCALE GENOMIC DNA]</scope>
    <source>
        <strain evidence="5 6">CS-531</strain>
    </source>
</reference>
<dbReference type="InterPro" id="IPR017871">
    <property type="entry name" value="ABC_transporter-like_CS"/>
</dbReference>
<evidence type="ECO:0000256" key="2">
    <source>
        <dbReference type="ARBA" id="ARBA00022741"/>
    </source>
</evidence>
<comment type="caution">
    <text evidence="5">The sequence shown here is derived from an EMBL/GenBank/DDBJ whole genome shotgun (WGS) entry which is preliminary data.</text>
</comment>